<feature type="compositionally biased region" description="Basic residues" evidence="4">
    <location>
        <begin position="117"/>
        <end position="128"/>
    </location>
</feature>
<dbReference type="InterPro" id="IPR047249">
    <property type="entry name" value="BRCT_p53bp1-like_rpt1"/>
</dbReference>
<dbReference type="EMBL" id="SUNJ01000280">
    <property type="protein sequence ID" value="TPP67786.1"/>
    <property type="molecule type" value="Genomic_DNA"/>
</dbReference>
<dbReference type="GO" id="GO:0042393">
    <property type="term" value="F:histone binding"/>
    <property type="evidence" value="ECO:0007669"/>
    <property type="project" value="TreeGrafter"/>
</dbReference>
<evidence type="ECO:0000259" key="5">
    <source>
        <dbReference type="PROSITE" id="PS50172"/>
    </source>
</evidence>
<dbReference type="CDD" id="cd17745">
    <property type="entry name" value="BRCT_p53bp1_rpt1"/>
    <property type="match status" value="1"/>
</dbReference>
<dbReference type="Gene3D" id="3.40.50.10190">
    <property type="entry name" value="BRCT domain"/>
    <property type="match status" value="1"/>
</dbReference>
<dbReference type="PANTHER" id="PTHR15321:SF3">
    <property type="entry name" value="TP53-BINDING PROTEIN 1"/>
    <property type="match status" value="1"/>
</dbReference>
<evidence type="ECO:0000313" key="6">
    <source>
        <dbReference type="EMBL" id="TPP67786.1"/>
    </source>
</evidence>
<evidence type="ECO:0000256" key="1">
    <source>
        <dbReference type="ARBA" id="ARBA00004123"/>
    </source>
</evidence>
<evidence type="ECO:0000313" key="7">
    <source>
        <dbReference type="Proteomes" id="UP000316759"/>
    </source>
</evidence>
<reference evidence="6 7" key="1">
    <citation type="submission" date="2019-04" db="EMBL/GenBank/DDBJ databases">
        <title>Annotation for the trematode Fasciola gigantica.</title>
        <authorList>
            <person name="Choi Y.-J."/>
        </authorList>
    </citation>
    <scope>NUCLEOTIDE SEQUENCE [LARGE SCALE GENOMIC DNA]</scope>
    <source>
        <strain evidence="6">Uganda_cow_1</strain>
    </source>
</reference>
<feature type="compositionally biased region" description="Basic and acidic residues" evidence="4">
    <location>
        <begin position="92"/>
        <end position="107"/>
    </location>
</feature>
<dbReference type="InterPro" id="IPR047252">
    <property type="entry name" value="TP53BP1-like"/>
</dbReference>
<keyword evidence="3" id="KW-0539">Nucleus</keyword>
<proteinExistence type="predicted"/>
<dbReference type="PANTHER" id="PTHR15321">
    <property type="entry name" value="TUMOR SUPPRESSOR P53-BINDING PROTEIN 1"/>
    <property type="match status" value="1"/>
</dbReference>
<protein>
    <recommendedName>
        <fullName evidence="5">BRCT domain-containing protein</fullName>
    </recommendedName>
</protein>
<dbReference type="InterPro" id="IPR001357">
    <property type="entry name" value="BRCT_dom"/>
</dbReference>
<gene>
    <name evidence="6" type="ORF">FGIG_07538</name>
</gene>
<dbReference type="Proteomes" id="UP000316759">
    <property type="component" value="Unassembled WGS sequence"/>
</dbReference>
<dbReference type="OrthoDB" id="6276287at2759"/>
<dbReference type="GO" id="GO:0045944">
    <property type="term" value="P:positive regulation of transcription by RNA polymerase II"/>
    <property type="evidence" value="ECO:0007669"/>
    <property type="project" value="TreeGrafter"/>
</dbReference>
<dbReference type="AlphaFoldDB" id="A0A504Z4W1"/>
<dbReference type="STRING" id="46835.A0A504Z4W1"/>
<dbReference type="GO" id="GO:0005634">
    <property type="term" value="C:nucleus"/>
    <property type="evidence" value="ECO:0007669"/>
    <property type="project" value="UniProtKB-SubCell"/>
</dbReference>
<dbReference type="SUPFAM" id="SSF52113">
    <property type="entry name" value="BRCT domain"/>
    <property type="match status" value="2"/>
</dbReference>
<evidence type="ECO:0000256" key="2">
    <source>
        <dbReference type="ARBA" id="ARBA00022763"/>
    </source>
</evidence>
<keyword evidence="7" id="KW-1185">Reference proteome</keyword>
<evidence type="ECO:0000256" key="4">
    <source>
        <dbReference type="SAM" id="MobiDB-lite"/>
    </source>
</evidence>
<evidence type="ECO:0000256" key="3">
    <source>
        <dbReference type="ARBA" id="ARBA00023242"/>
    </source>
</evidence>
<sequence length="523" mass="58509">MKPYEIRRESDGFHRMFPRKNVAIHHIELCHLRDQGQLPPSTSEQSLRVALVKSIQTKQLSVALFPTDEHSTIADISLTNMVFGKRERKRKQPIDEVQKGTDSEKKPLLSQNTPPSKRVRLTSRHGRPGRSVSRTPSRRVRCRTGSESDEEGLTQPMHDKGQSLQLRDPSVFRMSSVAASANYYLRRSLCRSLNLPLPSASLFQGWTVIFTGRFPHIYTSPAGSSGGDREVLKKLILATGGQVSTPIFSDLLGQEDKENKDDPLGGGRHVALVATEPCRTLKYFQALATLGRVPLLRSKWILDVVRREAAEAQEREDVGDEELSLNSRKAKCKNWPLRLLMDRPGRYELPRGVLDGPEELVSWCAIPIHYRSTLRDVMPSPSLFEIPVDWSTKPCRLISIVTDDTNVFGPAWLTILQLAHGAKLVPGTMDPQPASVTDLQRIPVLSMRNAVQCLSSLLSSSSNTHCSRGNLVLVDRNKLDAYILSELRLLPIQLVTCDYFIQSLICGQLLDPDSSSIFVPEVN</sequence>
<feature type="region of interest" description="Disordered" evidence="4">
    <location>
        <begin position="87"/>
        <end position="161"/>
    </location>
</feature>
<keyword evidence="2" id="KW-0227">DNA damage</keyword>
<dbReference type="InterPro" id="IPR036420">
    <property type="entry name" value="BRCT_dom_sf"/>
</dbReference>
<accession>A0A504Z4W1</accession>
<comment type="caution">
    <text evidence="6">The sequence shown here is derived from an EMBL/GenBank/DDBJ whole genome shotgun (WGS) entry which is preliminary data.</text>
</comment>
<organism evidence="6 7">
    <name type="scientific">Fasciola gigantica</name>
    <name type="common">Giant liver fluke</name>
    <dbReference type="NCBI Taxonomy" id="46835"/>
    <lineage>
        <taxon>Eukaryota</taxon>
        <taxon>Metazoa</taxon>
        <taxon>Spiralia</taxon>
        <taxon>Lophotrochozoa</taxon>
        <taxon>Platyhelminthes</taxon>
        <taxon>Trematoda</taxon>
        <taxon>Digenea</taxon>
        <taxon>Plagiorchiida</taxon>
        <taxon>Echinostomata</taxon>
        <taxon>Echinostomatoidea</taxon>
        <taxon>Fasciolidae</taxon>
        <taxon>Fasciola</taxon>
    </lineage>
</organism>
<dbReference type="GO" id="GO:0000077">
    <property type="term" value="P:DNA damage checkpoint signaling"/>
    <property type="evidence" value="ECO:0007669"/>
    <property type="project" value="TreeGrafter"/>
</dbReference>
<comment type="subcellular location">
    <subcellularLocation>
        <location evidence="1">Nucleus</location>
    </subcellularLocation>
</comment>
<name>A0A504Z4W1_FASGI</name>
<feature type="domain" description="BRCT" evidence="5">
    <location>
        <begin position="198"/>
        <end position="318"/>
    </location>
</feature>
<dbReference type="PROSITE" id="PS50172">
    <property type="entry name" value="BRCT"/>
    <property type="match status" value="1"/>
</dbReference>